<dbReference type="InterPro" id="IPR011050">
    <property type="entry name" value="Pectin_lyase_fold/virulence"/>
</dbReference>
<accession>A0A4Q0MD68</accession>
<keyword evidence="1" id="KW-0675">Receptor</keyword>
<sequence length="784" mass="85645">MRVFIVVVCLALYIKCIAQPITVKDPAALKNAVSAAKPGDVIILANGEWKDARLVLQGRGTERRPILVRPQTPGGVRLTGSSTLDIAGEYLVVKDLHFTNGTARKNDVINFRLNNDNLANHCRITGFVIDNYSQPDRFANDNWVVLWGKNNRVDHCTFVNKMNMGPTLIVELNDERSQENYHSIDSNYFKGRQRLGSNGGETMRIGVSKYSLTPSRTRVVSNYFERCNGEVEIVSVKSGENQVSFNTFFECEGSVVLRHGSRNIVEGNLFLGNKKPFTGGVRVINPGHQVFNNVFRDLEGDDFRAALSVMNGVPNSLINRYYQVKDADIHHNTYINCSNILFGAGKDAERTLAPENVRFRNNLIVTPRDTIYKDNNGGTGILFMNNAVAQAKMKSLPAGFKQVSVKIARIKSMDLPLPVADAGANTQKLPQLKLQAAGASWWKPSETQTGVRNKRIIVPLVNSTKLAGIVASAAAGDTIELSEAGNYKITEELRISNALVITAAKGTGSRPLLQNASEKNLTAFMVIEDGADLSVKGIAFAGSTEGFGDVGAGIITSAKPMVRHYKLSVDNCEFYDFNESSFAGIKALKSSYADSILVGNSIFRNISGSGIDLAAEKDDKGTYNAEYTIIKNCIFTNILGSALNLYRGGNDESTLGPFLVIDHCTFNEVDNREQGAVLRLLGVQNASITNSIFSFSGQGGRSVQFQESRYDRIKVDFCNLYQSGRIQSFYGRLTGKNIYQSDPQYVDPGRRNFSLKAGSELVNKSSSGGSLGAMVISAGTLVLN</sequence>
<dbReference type="Proteomes" id="UP000290848">
    <property type="component" value="Unassembled WGS sequence"/>
</dbReference>
<evidence type="ECO:0000313" key="2">
    <source>
        <dbReference type="Proteomes" id="UP000290848"/>
    </source>
</evidence>
<dbReference type="InterPro" id="IPR012334">
    <property type="entry name" value="Pectin_lyas_fold"/>
</dbReference>
<protein>
    <submittedName>
        <fullName evidence="1">TonB-dependent receptor</fullName>
    </submittedName>
</protein>
<proteinExistence type="predicted"/>
<dbReference type="RefSeq" id="WP_128768576.1">
    <property type="nucleotide sequence ID" value="NZ_RXOC01000003.1"/>
</dbReference>
<dbReference type="Pfam" id="PF14592">
    <property type="entry name" value="Chondroitinas_B"/>
    <property type="match status" value="1"/>
</dbReference>
<dbReference type="EMBL" id="RXOC01000003">
    <property type="protein sequence ID" value="RXF71331.1"/>
    <property type="molecule type" value="Genomic_DNA"/>
</dbReference>
<dbReference type="SMART" id="SM00710">
    <property type="entry name" value="PbH1"/>
    <property type="match status" value="6"/>
</dbReference>
<dbReference type="InterPro" id="IPR006626">
    <property type="entry name" value="PbH1"/>
</dbReference>
<dbReference type="Gene3D" id="2.160.20.10">
    <property type="entry name" value="Single-stranded right-handed beta-helix, Pectin lyase-like"/>
    <property type="match status" value="2"/>
</dbReference>
<comment type="caution">
    <text evidence="1">The sequence shown here is derived from an EMBL/GenBank/DDBJ whole genome shotgun (WGS) entry which is preliminary data.</text>
</comment>
<dbReference type="SUPFAM" id="SSF51126">
    <property type="entry name" value="Pectin lyase-like"/>
    <property type="match status" value="2"/>
</dbReference>
<dbReference type="CDD" id="cd14251">
    <property type="entry name" value="PL-6"/>
    <property type="match status" value="1"/>
</dbReference>
<dbReference type="InterPro" id="IPR039513">
    <property type="entry name" value="PL-6"/>
</dbReference>
<evidence type="ECO:0000313" key="1">
    <source>
        <dbReference type="EMBL" id="RXF71331.1"/>
    </source>
</evidence>
<organism evidence="1 2">
    <name type="scientific">Arcticibacter tournemirensis</name>
    <dbReference type="NCBI Taxonomy" id="699437"/>
    <lineage>
        <taxon>Bacteria</taxon>
        <taxon>Pseudomonadati</taxon>
        <taxon>Bacteroidota</taxon>
        <taxon>Sphingobacteriia</taxon>
        <taxon>Sphingobacteriales</taxon>
        <taxon>Sphingobacteriaceae</taxon>
        <taxon>Arcticibacter</taxon>
    </lineage>
</organism>
<reference evidence="1 2" key="1">
    <citation type="submission" date="2018-12" db="EMBL/GenBank/DDBJ databases">
        <title>The Draft Genome Sequence of the Soil Bacterium Pedobacter tournemirensis R1.</title>
        <authorList>
            <person name="He J."/>
        </authorList>
    </citation>
    <scope>NUCLEOTIDE SEQUENCE [LARGE SCALE GENOMIC DNA]</scope>
    <source>
        <strain evidence="1 2">R1</strain>
    </source>
</reference>
<dbReference type="AlphaFoldDB" id="A0A4Q0MD68"/>
<name>A0A4Q0MD68_9SPHI</name>
<gene>
    <name evidence="1" type="ORF">EKH83_06490</name>
</gene>